<dbReference type="OrthoDB" id="2029085at2"/>
<dbReference type="Proteomes" id="UP000279446">
    <property type="component" value="Unassembled WGS sequence"/>
</dbReference>
<accession>A0A3S1K6V1</accession>
<feature type="chain" id="PRO_5018770509" evidence="1">
    <location>
        <begin position="26"/>
        <end position="416"/>
    </location>
</feature>
<name>A0A3S1K6V1_9BACL</name>
<keyword evidence="1" id="KW-0732">Signal</keyword>
<evidence type="ECO:0000313" key="2">
    <source>
        <dbReference type="EMBL" id="RUT45243.1"/>
    </source>
</evidence>
<reference evidence="2 3" key="1">
    <citation type="submission" date="2018-12" db="EMBL/GenBank/DDBJ databases">
        <authorList>
            <person name="Sun L."/>
            <person name="Chen Z."/>
        </authorList>
    </citation>
    <scope>NUCLEOTIDE SEQUENCE [LARGE SCALE GENOMIC DNA]</scope>
    <source>
        <strain evidence="2 3">DSM 15890</strain>
    </source>
</reference>
<dbReference type="EMBL" id="RZNY01000013">
    <property type="protein sequence ID" value="RUT45243.1"/>
    <property type="molecule type" value="Genomic_DNA"/>
</dbReference>
<protein>
    <submittedName>
        <fullName evidence="2">Peptidase</fullName>
    </submittedName>
</protein>
<evidence type="ECO:0000313" key="3">
    <source>
        <dbReference type="Proteomes" id="UP000279446"/>
    </source>
</evidence>
<feature type="signal peptide" evidence="1">
    <location>
        <begin position="1"/>
        <end position="25"/>
    </location>
</feature>
<organism evidence="2 3">
    <name type="scientific">Paenibacillus anaericanus</name>
    <dbReference type="NCBI Taxonomy" id="170367"/>
    <lineage>
        <taxon>Bacteria</taxon>
        <taxon>Bacillati</taxon>
        <taxon>Bacillota</taxon>
        <taxon>Bacilli</taxon>
        <taxon>Bacillales</taxon>
        <taxon>Paenibacillaceae</taxon>
        <taxon>Paenibacillus</taxon>
    </lineage>
</organism>
<sequence>MNKMYKVIATASILTMAAMPVAANAQSIPTAAPAHYGQISLGNILSQLKVISGTMGQITDFTNDKTGKFITVTGRGVTPSDQSEIVLSITKDTKIIDSKGKRVALQTIMDEKKAVKAFYSPSITKSIPARGTALTLIVQDQSFTGIDGKVTEVQENGIVVTGKDIYNSNEDTMVLHFANKAVIIDQNGKAIKAADIKVGMSVKAFYGPAVTMSIPAQSTTNYVVVNTEVEESVQEEVAGTNGIITNVEDHRITLIGSAMKQGGTDYVMLSVDEKTQIVDEEGNALTKDALKADVRIDAYYGPVMALSFPGQTHADKIVVKAEATNKIEGTISATDDVEKDQVYVNVGSDNSRQNDVILNISEDTKVISILGGQVDLKAGMKIVAYHSSMMTRSLPGITNAEIVIITQDDSMAAPNQ</sequence>
<dbReference type="AlphaFoldDB" id="A0A3S1K6V1"/>
<evidence type="ECO:0000256" key="1">
    <source>
        <dbReference type="SAM" id="SignalP"/>
    </source>
</evidence>
<comment type="caution">
    <text evidence="2">The sequence shown here is derived from an EMBL/GenBank/DDBJ whole genome shotgun (WGS) entry which is preliminary data.</text>
</comment>
<dbReference type="RefSeq" id="WP_127193135.1">
    <property type="nucleotide sequence ID" value="NZ_RZNY01000013.1"/>
</dbReference>
<keyword evidence="3" id="KW-1185">Reference proteome</keyword>
<gene>
    <name evidence="2" type="ORF">EJP82_16315</name>
</gene>
<proteinExistence type="predicted"/>